<dbReference type="InterPro" id="IPR026040">
    <property type="entry name" value="HyI-like"/>
</dbReference>
<dbReference type="SUPFAM" id="SSF51658">
    <property type="entry name" value="Xylose isomerase-like"/>
    <property type="match status" value="1"/>
</dbReference>
<feature type="domain" description="Xylose isomerase-like TIM barrel" evidence="4">
    <location>
        <begin position="22"/>
        <end position="255"/>
    </location>
</feature>
<dbReference type="FunFam" id="3.20.20.150:FF:000007">
    <property type="entry name" value="Hydroxypyruvate isomerase"/>
    <property type="match status" value="1"/>
</dbReference>
<evidence type="ECO:0000313" key="6">
    <source>
        <dbReference type="Proteomes" id="UP000503096"/>
    </source>
</evidence>
<dbReference type="Proteomes" id="UP000503096">
    <property type="component" value="Chromosome"/>
</dbReference>
<dbReference type="PIRSF" id="PIRSF006241">
    <property type="entry name" value="HyI"/>
    <property type="match status" value="1"/>
</dbReference>
<proteinExistence type="inferred from homology"/>
<dbReference type="Pfam" id="PF01261">
    <property type="entry name" value="AP_endonuc_2"/>
    <property type="match status" value="1"/>
</dbReference>
<evidence type="ECO:0000256" key="1">
    <source>
        <dbReference type="ARBA" id="ARBA00023235"/>
    </source>
</evidence>
<dbReference type="AlphaFoldDB" id="A0A6M4HC97"/>
<accession>A0A6M4HC97</accession>
<dbReference type="PANTHER" id="PTHR43489:SF6">
    <property type="entry name" value="HYDROXYPYRUVATE ISOMERASE-RELATED"/>
    <property type="match status" value="1"/>
</dbReference>
<evidence type="ECO:0000256" key="2">
    <source>
        <dbReference type="PIRNR" id="PIRNR006241"/>
    </source>
</evidence>
<sequence>MPRFAANLGFLFTEHDFLERFGAARRAGFAAVEFASPYDHPAQRVAERLEEHGLACALFNLPMGDRAKGDFGLACRPERIAEFRSGVARAIEYALALRCPRMNCVAGKQLPGEDAAVLRATLIDNITYAATELARAELELVVEPINSIDAPGFFLTRCSEGAALIAEVNAPNLALQCDLYHVAMMRDDPAATLDSLKSVIRHVQFADAPGRNEPGCGRLDFAALFAQLDRLGYAGWTSAEYRPSKRTEDTLVWMK</sequence>
<dbReference type="InterPro" id="IPR013022">
    <property type="entry name" value="Xyl_isomerase-like_TIM-brl"/>
</dbReference>
<dbReference type="InterPro" id="IPR036237">
    <property type="entry name" value="Xyl_isomerase-like_sf"/>
</dbReference>
<dbReference type="GO" id="GO:0008903">
    <property type="term" value="F:hydroxypyruvate isomerase activity"/>
    <property type="evidence" value="ECO:0007669"/>
    <property type="project" value="UniProtKB-EC"/>
</dbReference>
<dbReference type="EMBL" id="CP053073">
    <property type="protein sequence ID" value="QJR16213.1"/>
    <property type="molecule type" value="Genomic_DNA"/>
</dbReference>
<keyword evidence="5" id="KW-0670">Pyruvate</keyword>
<organism evidence="5 6">
    <name type="scientific">Usitatibacter palustris</name>
    <dbReference type="NCBI Taxonomy" id="2732487"/>
    <lineage>
        <taxon>Bacteria</taxon>
        <taxon>Pseudomonadati</taxon>
        <taxon>Pseudomonadota</taxon>
        <taxon>Betaproteobacteria</taxon>
        <taxon>Nitrosomonadales</taxon>
        <taxon>Usitatibacteraceae</taxon>
        <taxon>Usitatibacter</taxon>
    </lineage>
</organism>
<evidence type="ECO:0000259" key="4">
    <source>
        <dbReference type="Pfam" id="PF01261"/>
    </source>
</evidence>
<keyword evidence="6" id="KW-1185">Reference proteome</keyword>
<dbReference type="KEGG" id="upl:DSM104440_03042"/>
<evidence type="ECO:0000313" key="5">
    <source>
        <dbReference type="EMBL" id="QJR16213.1"/>
    </source>
</evidence>
<feature type="active site" description="Proton donor/acceptor" evidence="3">
    <location>
        <position position="240"/>
    </location>
</feature>
<evidence type="ECO:0000256" key="3">
    <source>
        <dbReference type="PIRSR" id="PIRSR006241-50"/>
    </source>
</evidence>
<dbReference type="EC" id="5.3.1.22" evidence="5"/>
<protein>
    <submittedName>
        <fullName evidence="5">Hydroxypyruvate isomerase</fullName>
        <ecNumber evidence="5">5.3.1.22</ecNumber>
    </submittedName>
</protein>
<reference evidence="5 6" key="1">
    <citation type="submission" date="2020-04" db="EMBL/GenBank/DDBJ databases">
        <title>Usitatibacter rugosus gen. nov., sp. nov. and Usitatibacter palustris sp. nov., novel members of Usitatibacteraceae fam. nov. within the order Nitrosomonadales isolated from soil.</title>
        <authorList>
            <person name="Huber K.J."/>
            <person name="Neumann-Schaal M."/>
            <person name="Geppert A."/>
            <person name="Luckner M."/>
            <person name="Wanner G."/>
            <person name="Overmann J."/>
        </authorList>
    </citation>
    <scope>NUCLEOTIDE SEQUENCE [LARGE SCALE GENOMIC DNA]</scope>
    <source>
        <strain evidence="5 6">Swamp67</strain>
    </source>
</reference>
<name>A0A6M4HC97_9PROT</name>
<dbReference type="Gene3D" id="3.20.20.150">
    <property type="entry name" value="Divalent-metal-dependent TIM barrel enzymes"/>
    <property type="match status" value="1"/>
</dbReference>
<dbReference type="PANTHER" id="PTHR43489">
    <property type="entry name" value="ISOMERASE"/>
    <property type="match status" value="1"/>
</dbReference>
<dbReference type="InterPro" id="IPR050417">
    <property type="entry name" value="Sugar_Epim/Isomerase"/>
</dbReference>
<dbReference type="InParanoid" id="A0A6M4HC97"/>
<dbReference type="GO" id="GO:0046487">
    <property type="term" value="P:glyoxylate metabolic process"/>
    <property type="evidence" value="ECO:0007669"/>
    <property type="project" value="TreeGrafter"/>
</dbReference>
<keyword evidence="1 2" id="KW-0413">Isomerase</keyword>
<comment type="similarity">
    <text evidence="2">Belongs to the hyi family.</text>
</comment>
<dbReference type="FunCoup" id="A0A6M4HC97">
    <property type="interactions" value="124"/>
</dbReference>
<dbReference type="RefSeq" id="WP_171164138.1">
    <property type="nucleotide sequence ID" value="NZ_CP053073.1"/>
</dbReference>
<gene>
    <name evidence="5" type="primary">hyi</name>
    <name evidence="5" type="ORF">DSM104440_03042</name>
</gene>
<feature type="active site" description="Proton donor/acceptor" evidence="3">
    <location>
        <position position="143"/>
    </location>
</feature>